<keyword evidence="16" id="KW-1185">Reference proteome</keyword>
<keyword evidence="7" id="KW-0862">Zinc</keyword>
<dbReference type="PROSITE" id="PS00028">
    <property type="entry name" value="ZINC_FINGER_C2H2_1"/>
    <property type="match status" value="9"/>
</dbReference>
<evidence type="ECO:0000256" key="7">
    <source>
        <dbReference type="ARBA" id="ARBA00022833"/>
    </source>
</evidence>
<evidence type="ECO:0000256" key="1">
    <source>
        <dbReference type="ARBA" id="ARBA00003767"/>
    </source>
</evidence>
<dbReference type="FunFam" id="3.30.160.60:FF:001450">
    <property type="entry name" value="zinc finger protein 774"/>
    <property type="match status" value="1"/>
</dbReference>
<evidence type="ECO:0000256" key="12">
    <source>
        <dbReference type="PROSITE-ProRule" id="PRU00042"/>
    </source>
</evidence>
<dbReference type="FunFam" id="3.30.160.60:FF:001235">
    <property type="entry name" value="Si:ch211-119o8.6"/>
    <property type="match status" value="1"/>
</dbReference>
<keyword evidence="8" id="KW-0805">Transcription regulation</keyword>
<feature type="domain" description="C2H2-type" evidence="14">
    <location>
        <begin position="360"/>
        <end position="387"/>
    </location>
</feature>
<proteinExistence type="inferred from homology"/>
<feature type="domain" description="C2H2-type" evidence="14">
    <location>
        <begin position="220"/>
        <end position="247"/>
    </location>
</feature>
<feature type="compositionally biased region" description="Polar residues" evidence="13">
    <location>
        <begin position="173"/>
        <end position="187"/>
    </location>
</feature>
<dbReference type="GO" id="GO:0005694">
    <property type="term" value="C:chromosome"/>
    <property type="evidence" value="ECO:0007669"/>
    <property type="project" value="UniProtKB-ARBA"/>
</dbReference>
<dbReference type="Proteomes" id="UP001178508">
    <property type="component" value="Chromosome 21"/>
</dbReference>
<feature type="region of interest" description="Disordered" evidence="13">
    <location>
        <begin position="1"/>
        <end position="193"/>
    </location>
</feature>
<reference evidence="15" key="1">
    <citation type="submission" date="2023-08" db="EMBL/GenBank/DDBJ databases">
        <authorList>
            <person name="Alioto T."/>
            <person name="Alioto T."/>
            <person name="Gomez Garrido J."/>
        </authorList>
    </citation>
    <scope>NUCLEOTIDE SEQUENCE</scope>
</reference>
<feature type="domain" description="C2H2-type" evidence="14">
    <location>
        <begin position="248"/>
        <end position="275"/>
    </location>
</feature>
<dbReference type="InterPro" id="IPR013087">
    <property type="entry name" value="Znf_C2H2_type"/>
</dbReference>
<comment type="function">
    <text evidence="1">May be involved in transcriptional regulation.</text>
</comment>
<feature type="domain" description="C2H2-type" evidence="14">
    <location>
        <begin position="304"/>
        <end position="331"/>
    </location>
</feature>
<feature type="domain" description="C2H2-type" evidence="14">
    <location>
        <begin position="600"/>
        <end position="627"/>
    </location>
</feature>
<sequence length="672" mass="76823">MSGFLDLKDQTLTGKTTRSGEEEELHRPRKTGLDDDDDDDGIRTPELIHMTRAAESPADVQQLSGVKEEPPEQQEWSSSLDQQDPAEPDTPHIKEEEEEVWSSQEGEQLQGLEEADASKFSFTPVCVKSEDDEEEPQSSQLHQRPRDQIEPGADGEDCGRPESDRDSDPKTHSGPQTKDLSEDSSGAETDDSFNWKEKTKSHFKHVGTIIDWRLVENKLHCCFWCGKGFKMKRYLTEHMRIHTGERPFSCTMCGKRFSQKCHLTNHLGSHKKEKPFSCSECSERFTRKDSLTRHMQIHTGEKSFSCSVCEKRFCHKRNLTQHMVVHSGENPFICTKCGKRCSQKCTQSQHRDTNAKEAPYTCSECGKRFYYKSSLEVHIAYHQREKLFGCSECGKRFIYEGHRNEHMRIHTGEKRFSCSDCGKKFALKDQLITHNIIHTGEKPFSCSVCDKKFIYKRNLTRHMISHTGEKPSSCSECGNRSEEKSDETVQTVYLRGEEEVPEVCQQRLSRCDELQEQHENQTAEREETETGADIEGCEGLDQDRNSDPEIQTIIVMTEDPPEPETKDSAEWKKETGSHLGFDSVEKTKEKKSALCNKKLHRCFLCGKDSKSKQHLTTHMRIHTGEKPFSCSQCRKSFARKDSMTRHMEIHTAKKSSAALGDDKDLPMEGGGV</sequence>
<keyword evidence="11" id="KW-0539">Nucleus</keyword>
<evidence type="ECO:0000256" key="10">
    <source>
        <dbReference type="ARBA" id="ARBA00023163"/>
    </source>
</evidence>
<protein>
    <submittedName>
        <fullName evidence="15">Zinc finger protein OZF-like</fullName>
    </submittedName>
</protein>
<evidence type="ECO:0000256" key="13">
    <source>
        <dbReference type="SAM" id="MobiDB-lite"/>
    </source>
</evidence>
<dbReference type="GO" id="GO:0032502">
    <property type="term" value="P:developmental process"/>
    <property type="evidence" value="ECO:0007669"/>
    <property type="project" value="UniProtKB-ARBA"/>
</dbReference>
<dbReference type="Pfam" id="PF00096">
    <property type="entry name" value="zf-C2H2"/>
    <property type="match status" value="9"/>
</dbReference>
<keyword evidence="10" id="KW-0804">Transcription</keyword>
<evidence type="ECO:0000256" key="6">
    <source>
        <dbReference type="ARBA" id="ARBA00022771"/>
    </source>
</evidence>
<dbReference type="SMART" id="SM00355">
    <property type="entry name" value="ZnF_C2H2"/>
    <property type="match status" value="11"/>
</dbReference>
<feature type="compositionally biased region" description="Acidic residues" evidence="13">
    <location>
        <begin position="526"/>
        <end position="540"/>
    </location>
</feature>
<feature type="region of interest" description="Disordered" evidence="13">
    <location>
        <begin position="650"/>
        <end position="672"/>
    </location>
</feature>
<keyword evidence="9" id="KW-0238">DNA-binding</keyword>
<feature type="domain" description="C2H2-type" evidence="14">
    <location>
        <begin position="276"/>
        <end position="303"/>
    </location>
</feature>
<dbReference type="FunFam" id="3.30.160.60:FF:001732">
    <property type="entry name" value="Zgc:162936"/>
    <property type="match status" value="1"/>
</dbReference>
<evidence type="ECO:0000256" key="3">
    <source>
        <dbReference type="ARBA" id="ARBA00006991"/>
    </source>
</evidence>
<dbReference type="GO" id="GO:0005634">
    <property type="term" value="C:nucleus"/>
    <property type="evidence" value="ECO:0007669"/>
    <property type="project" value="UniProtKB-SubCell"/>
</dbReference>
<comment type="similarity">
    <text evidence="3">Belongs to the krueppel C2H2-type zinc-finger protein family.</text>
</comment>
<evidence type="ECO:0000259" key="14">
    <source>
        <dbReference type="PROSITE" id="PS50157"/>
    </source>
</evidence>
<feature type="domain" description="C2H2-type" evidence="14">
    <location>
        <begin position="332"/>
        <end position="359"/>
    </location>
</feature>
<accession>A0AAV1HG06</accession>
<dbReference type="SUPFAM" id="SSF57667">
    <property type="entry name" value="beta-beta-alpha zinc fingers"/>
    <property type="match status" value="6"/>
</dbReference>
<gene>
    <name evidence="15" type="ORF">XNOV1_A031089</name>
</gene>
<feature type="domain" description="C2H2-type" evidence="14">
    <location>
        <begin position="388"/>
        <end position="415"/>
    </location>
</feature>
<dbReference type="GO" id="GO:0001228">
    <property type="term" value="F:DNA-binding transcription activator activity, RNA polymerase II-specific"/>
    <property type="evidence" value="ECO:0007669"/>
    <property type="project" value="TreeGrafter"/>
</dbReference>
<keyword evidence="5" id="KW-0677">Repeat</keyword>
<dbReference type="GO" id="GO:0008270">
    <property type="term" value="F:zinc ion binding"/>
    <property type="evidence" value="ECO:0007669"/>
    <property type="project" value="UniProtKB-KW"/>
</dbReference>
<dbReference type="FunFam" id="3.30.160.60:FF:001049">
    <property type="entry name" value="zinc finger protein 319"/>
    <property type="match status" value="1"/>
</dbReference>
<dbReference type="PANTHER" id="PTHR24393">
    <property type="entry name" value="ZINC FINGER PROTEIN"/>
    <property type="match status" value="1"/>
</dbReference>
<organism evidence="15 16">
    <name type="scientific">Xyrichtys novacula</name>
    <name type="common">Pearly razorfish</name>
    <name type="synonym">Hemipteronotus novacula</name>
    <dbReference type="NCBI Taxonomy" id="13765"/>
    <lineage>
        <taxon>Eukaryota</taxon>
        <taxon>Metazoa</taxon>
        <taxon>Chordata</taxon>
        <taxon>Craniata</taxon>
        <taxon>Vertebrata</taxon>
        <taxon>Euteleostomi</taxon>
        <taxon>Actinopterygii</taxon>
        <taxon>Neopterygii</taxon>
        <taxon>Teleostei</taxon>
        <taxon>Neoteleostei</taxon>
        <taxon>Acanthomorphata</taxon>
        <taxon>Eupercaria</taxon>
        <taxon>Labriformes</taxon>
        <taxon>Labridae</taxon>
        <taxon>Xyrichtys</taxon>
    </lineage>
</organism>
<evidence type="ECO:0000256" key="11">
    <source>
        <dbReference type="ARBA" id="ARBA00023242"/>
    </source>
</evidence>
<dbReference type="AlphaFoldDB" id="A0AAV1HG06"/>
<keyword evidence="6 12" id="KW-0863">Zinc-finger</keyword>
<dbReference type="FunFam" id="3.30.160.60:FF:000478">
    <property type="entry name" value="Zinc finger protein 133"/>
    <property type="match status" value="1"/>
</dbReference>
<feature type="domain" description="C2H2-type" evidence="14">
    <location>
        <begin position="628"/>
        <end position="655"/>
    </location>
</feature>
<evidence type="ECO:0000313" key="15">
    <source>
        <dbReference type="EMBL" id="CAJ1084269.1"/>
    </source>
</evidence>
<name>A0AAV1HG06_XYRNO</name>
<dbReference type="InterPro" id="IPR036236">
    <property type="entry name" value="Znf_C2H2_sf"/>
</dbReference>
<feature type="compositionally biased region" description="Basic and acidic residues" evidence="13">
    <location>
        <begin position="515"/>
        <end position="525"/>
    </location>
</feature>
<dbReference type="FunFam" id="3.30.160.60:FF:000100">
    <property type="entry name" value="Zinc finger 45-like"/>
    <property type="match status" value="2"/>
</dbReference>
<dbReference type="GO" id="GO:0000978">
    <property type="term" value="F:RNA polymerase II cis-regulatory region sequence-specific DNA binding"/>
    <property type="evidence" value="ECO:0007669"/>
    <property type="project" value="TreeGrafter"/>
</dbReference>
<feature type="region of interest" description="Disordered" evidence="13">
    <location>
        <begin position="515"/>
        <end position="547"/>
    </location>
</feature>
<feature type="domain" description="C2H2-type" evidence="14">
    <location>
        <begin position="416"/>
        <end position="443"/>
    </location>
</feature>
<evidence type="ECO:0000256" key="9">
    <source>
        <dbReference type="ARBA" id="ARBA00023125"/>
    </source>
</evidence>
<feature type="compositionally biased region" description="Low complexity" evidence="13">
    <location>
        <begin position="101"/>
        <end position="112"/>
    </location>
</feature>
<dbReference type="Gene3D" id="3.30.160.60">
    <property type="entry name" value="Classic Zinc Finger"/>
    <property type="match status" value="11"/>
</dbReference>
<dbReference type="PROSITE" id="PS50157">
    <property type="entry name" value="ZINC_FINGER_C2H2_2"/>
    <property type="match status" value="11"/>
</dbReference>
<dbReference type="FunFam" id="3.30.160.60:FF:000770">
    <property type="entry name" value="zinc finger protein 16"/>
    <property type="match status" value="1"/>
</dbReference>
<feature type="compositionally biased region" description="Basic and acidic residues" evidence="13">
    <location>
        <begin position="157"/>
        <end position="171"/>
    </location>
</feature>
<evidence type="ECO:0000256" key="5">
    <source>
        <dbReference type="ARBA" id="ARBA00022737"/>
    </source>
</evidence>
<dbReference type="FunFam" id="3.30.160.60:FF:002274">
    <property type="entry name" value="Zinc finger protein 432"/>
    <property type="match status" value="1"/>
</dbReference>
<feature type="domain" description="C2H2-type" evidence="14">
    <location>
        <begin position="444"/>
        <end position="471"/>
    </location>
</feature>
<dbReference type="EMBL" id="OY660884">
    <property type="protein sequence ID" value="CAJ1084269.1"/>
    <property type="molecule type" value="Genomic_DNA"/>
</dbReference>
<dbReference type="PANTHER" id="PTHR24393:SF15">
    <property type="entry name" value="IP01243P-RELATED"/>
    <property type="match status" value="1"/>
</dbReference>
<evidence type="ECO:0000256" key="2">
    <source>
        <dbReference type="ARBA" id="ARBA00004123"/>
    </source>
</evidence>
<evidence type="ECO:0000256" key="4">
    <source>
        <dbReference type="ARBA" id="ARBA00022723"/>
    </source>
</evidence>
<evidence type="ECO:0000313" key="16">
    <source>
        <dbReference type="Proteomes" id="UP001178508"/>
    </source>
</evidence>
<keyword evidence="4" id="KW-0479">Metal-binding</keyword>
<comment type="subcellular location">
    <subcellularLocation>
        <location evidence="2">Nucleus</location>
    </subcellularLocation>
</comment>
<evidence type="ECO:0000256" key="8">
    <source>
        <dbReference type="ARBA" id="ARBA00023015"/>
    </source>
</evidence>